<feature type="non-terminal residue" evidence="9">
    <location>
        <position position="1"/>
    </location>
</feature>
<comment type="subcellular location">
    <subcellularLocation>
        <location evidence="1">Membrane</location>
        <topology evidence="1">Single-pass membrane protein</topology>
    </subcellularLocation>
</comment>
<sequence>CDFFSGRWVLDVDSSYPLYRERNCSFMIPDYACEEYGRKDFKYQKWKWQPHGCNLPRFNGTELLEKLRGKSLIFVGDSLNKNQWISFLCLIESSLPESSSKSVIRTENLYTFRSNEYNATIGFYWSPLLVESNCDNPEDHRVKDRIIRINSIEKHARHWTDADFLVFDSYGWWLDPTMTILWGSFGSQEAIYKKVAMKHRIYEMVLDTWAQWLEINIDANKTRLFFMSLSPVHFFGETWDDVQNCYNVSEPIEKSDYWGVFTDKQFMRTAESIVGKLEERGLRIEYLNITHMSDYRRDAHNSIYRWFHHPPSEEQRADPRGYADCAHWCLPGVPDVWNQILYSYMI</sequence>
<dbReference type="EMBL" id="AUSU01008855">
    <property type="protein sequence ID" value="EPS58850.1"/>
    <property type="molecule type" value="Genomic_DNA"/>
</dbReference>
<evidence type="ECO:0000256" key="4">
    <source>
        <dbReference type="ARBA" id="ARBA00022968"/>
    </source>
</evidence>
<dbReference type="Proteomes" id="UP000015453">
    <property type="component" value="Unassembled WGS sequence"/>
</dbReference>
<dbReference type="PANTHER" id="PTHR32285">
    <property type="entry name" value="PROTEIN TRICHOME BIREFRINGENCE-LIKE 9-RELATED"/>
    <property type="match status" value="1"/>
</dbReference>
<evidence type="ECO:0000313" key="10">
    <source>
        <dbReference type="Proteomes" id="UP000015453"/>
    </source>
</evidence>
<evidence type="ECO:0000256" key="3">
    <source>
        <dbReference type="ARBA" id="ARBA00022692"/>
    </source>
</evidence>
<dbReference type="GO" id="GO:0016020">
    <property type="term" value="C:membrane"/>
    <property type="evidence" value="ECO:0007669"/>
    <property type="project" value="UniProtKB-SubCell"/>
</dbReference>
<accession>S8BWB2</accession>
<feature type="domain" description="Trichome birefringence-like C-terminal" evidence="7">
    <location>
        <begin position="55"/>
        <end position="343"/>
    </location>
</feature>
<evidence type="ECO:0000256" key="5">
    <source>
        <dbReference type="ARBA" id="ARBA00022989"/>
    </source>
</evidence>
<comment type="similarity">
    <text evidence="2">Belongs to the PC-esterase family. TBL subfamily.</text>
</comment>
<dbReference type="InterPro" id="IPR029962">
    <property type="entry name" value="TBL"/>
</dbReference>
<keyword evidence="6" id="KW-0472">Membrane</keyword>
<keyword evidence="3" id="KW-0812">Transmembrane</keyword>
<organism evidence="9 10">
    <name type="scientific">Genlisea aurea</name>
    <dbReference type="NCBI Taxonomy" id="192259"/>
    <lineage>
        <taxon>Eukaryota</taxon>
        <taxon>Viridiplantae</taxon>
        <taxon>Streptophyta</taxon>
        <taxon>Embryophyta</taxon>
        <taxon>Tracheophyta</taxon>
        <taxon>Spermatophyta</taxon>
        <taxon>Magnoliopsida</taxon>
        <taxon>eudicotyledons</taxon>
        <taxon>Gunneridae</taxon>
        <taxon>Pentapetalae</taxon>
        <taxon>asterids</taxon>
        <taxon>lamiids</taxon>
        <taxon>Lamiales</taxon>
        <taxon>Lentibulariaceae</taxon>
        <taxon>Genlisea</taxon>
    </lineage>
</organism>
<keyword evidence="10" id="KW-1185">Reference proteome</keyword>
<evidence type="ECO:0000259" key="8">
    <source>
        <dbReference type="Pfam" id="PF14416"/>
    </source>
</evidence>
<keyword evidence="5" id="KW-1133">Transmembrane helix</keyword>
<keyword evidence="4" id="KW-0735">Signal-anchor</keyword>
<dbReference type="Pfam" id="PF13839">
    <property type="entry name" value="PC-Esterase"/>
    <property type="match status" value="1"/>
</dbReference>
<feature type="non-terminal residue" evidence="9">
    <location>
        <position position="346"/>
    </location>
</feature>
<dbReference type="Pfam" id="PF14416">
    <property type="entry name" value="PMR5N"/>
    <property type="match status" value="1"/>
</dbReference>
<feature type="domain" description="Trichome birefringence-like N-terminal" evidence="8">
    <location>
        <begin position="1"/>
        <end position="54"/>
    </location>
</feature>
<protein>
    <submittedName>
        <fullName evidence="9">Uncharacterized protein</fullName>
    </submittedName>
</protein>
<name>S8BWB2_9LAMI</name>
<gene>
    <name evidence="9" type="ORF">M569_15963</name>
</gene>
<reference evidence="9 10" key="1">
    <citation type="journal article" date="2013" name="BMC Genomics">
        <title>The miniature genome of a carnivorous plant Genlisea aurea contains a low number of genes and short non-coding sequences.</title>
        <authorList>
            <person name="Leushkin E.V."/>
            <person name="Sutormin R.A."/>
            <person name="Nabieva E.R."/>
            <person name="Penin A.A."/>
            <person name="Kondrashov A.S."/>
            <person name="Logacheva M.D."/>
        </authorList>
    </citation>
    <scope>NUCLEOTIDE SEQUENCE [LARGE SCALE GENOMIC DNA]</scope>
</reference>
<evidence type="ECO:0000259" key="7">
    <source>
        <dbReference type="Pfam" id="PF13839"/>
    </source>
</evidence>
<dbReference type="AlphaFoldDB" id="S8BWB2"/>
<comment type="caution">
    <text evidence="9">The sequence shown here is derived from an EMBL/GenBank/DDBJ whole genome shotgun (WGS) entry which is preliminary data.</text>
</comment>
<dbReference type="GO" id="GO:0005794">
    <property type="term" value="C:Golgi apparatus"/>
    <property type="evidence" value="ECO:0007669"/>
    <property type="project" value="TreeGrafter"/>
</dbReference>
<evidence type="ECO:0000313" key="9">
    <source>
        <dbReference type="EMBL" id="EPS58850.1"/>
    </source>
</evidence>
<evidence type="ECO:0000256" key="6">
    <source>
        <dbReference type="ARBA" id="ARBA00023136"/>
    </source>
</evidence>
<dbReference type="InterPro" id="IPR025846">
    <property type="entry name" value="TBL_N"/>
</dbReference>
<dbReference type="GO" id="GO:0016413">
    <property type="term" value="F:O-acetyltransferase activity"/>
    <property type="evidence" value="ECO:0007669"/>
    <property type="project" value="InterPro"/>
</dbReference>
<evidence type="ECO:0000256" key="1">
    <source>
        <dbReference type="ARBA" id="ARBA00004167"/>
    </source>
</evidence>
<proteinExistence type="inferred from homology"/>
<dbReference type="OrthoDB" id="2016263at2759"/>
<evidence type="ECO:0000256" key="2">
    <source>
        <dbReference type="ARBA" id="ARBA00007727"/>
    </source>
</evidence>
<dbReference type="InterPro" id="IPR026057">
    <property type="entry name" value="TBL_C"/>
</dbReference>
<dbReference type="PANTHER" id="PTHR32285:SF239">
    <property type="entry name" value="PROTEIN TRICHOME BIREFRINGENCE-LIKE 34"/>
    <property type="match status" value="1"/>
</dbReference>